<dbReference type="GO" id="GO:0030313">
    <property type="term" value="C:cell envelope"/>
    <property type="evidence" value="ECO:0007669"/>
    <property type="project" value="UniProtKB-SubCell"/>
</dbReference>
<accession>A0A1S6U7D9</accession>
<dbReference type="InterPro" id="IPR001638">
    <property type="entry name" value="Solute-binding_3/MltF_N"/>
</dbReference>
<proteinExistence type="inferred from homology"/>
<dbReference type="InterPro" id="IPR001320">
    <property type="entry name" value="Iontro_rcpt_C"/>
</dbReference>
<evidence type="ECO:0000256" key="1">
    <source>
        <dbReference type="ARBA" id="ARBA00004196"/>
    </source>
</evidence>
<keyword evidence="3" id="KW-0732">Signal</keyword>
<evidence type="ECO:0000313" key="6">
    <source>
        <dbReference type="Proteomes" id="UP000190868"/>
    </source>
</evidence>
<dbReference type="PANTHER" id="PTHR35936">
    <property type="entry name" value="MEMBRANE-BOUND LYTIC MUREIN TRANSGLYCOSYLASE F"/>
    <property type="match status" value="1"/>
</dbReference>
<dbReference type="PROSITE" id="PS51257">
    <property type="entry name" value="PROKAR_LIPOPROTEIN"/>
    <property type="match status" value="1"/>
</dbReference>
<dbReference type="EMBL" id="CP017258">
    <property type="protein sequence ID" value="AQW87592.1"/>
    <property type="molecule type" value="Genomic_DNA"/>
</dbReference>
<keyword evidence="6" id="KW-1185">Reference proteome</keyword>
<dbReference type="Proteomes" id="UP000190868">
    <property type="component" value="Chromosome"/>
</dbReference>
<comment type="similarity">
    <text evidence="2 4">Belongs to the bacterial solute-binding protein 3 family.</text>
</comment>
<dbReference type="Pfam" id="PF00497">
    <property type="entry name" value="SBP_bac_3"/>
    <property type="match status" value="1"/>
</dbReference>
<protein>
    <submittedName>
        <fullName evidence="5">Amino acid ABC transporter, periplasmic arginine/lysine/histidine-binding protein</fullName>
    </submittedName>
</protein>
<dbReference type="Gene3D" id="3.40.190.10">
    <property type="entry name" value="Periplasmic binding protein-like II"/>
    <property type="match status" value="2"/>
</dbReference>
<dbReference type="GO" id="GO:0016020">
    <property type="term" value="C:membrane"/>
    <property type="evidence" value="ECO:0007669"/>
    <property type="project" value="InterPro"/>
</dbReference>
<evidence type="ECO:0000256" key="3">
    <source>
        <dbReference type="ARBA" id="ARBA00022729"/>
    </source>
</evidence>
<reference evidence="6" key="1">
    <citation type="submission" date="2016-09" db="EMBL/GenBank/DDBJ databases">
        <title>Comparative genomics of the Campylobacter concisus group.</title>
        <authorList>
            <person name="Miller W.G."/>
            <person name="Yee E."/>
            <person name="Chapman M.H."/>
            <person name="Huynh S."/>
            <person name="Bono J.L."/>
            <person name="On S.L.W."/>
            <person name="StLeger J."/>
            <person name="Foster G."/>
            <person name="Parker C.T."/>
        </authorList>
    </citation>
    <scope>NUCLEOTIDE SEQUENCE [LARGE SCALE GENOMIC DNA]</scope>
    <source>
        <strain evidence="6">RM18021</strain>
    </source>
</reference>
<dbReference type="RefSeq" id="WP_078424446.1">
    <property type="nucleotide sequence ID" value="NZ_CP017258.1"/>
</dbReference>
<dbReference type="PANTHER" id="PTHR35936:SF17">
    <property type="entry name" value="ARGININE-BINDING EXTRACELLULAR PROTEIN ARTP"/>
    <property type="match status" value="1"/>
</dbReference>
<dbReference type="SUPFAM" id="SSF53850">
    <property type="entry name" value="Periplasmic binding protein-like II"/>
    <property type="match status" value="1"/>
</dbReference>
<dbReference type="PROSITE" id="PS01039">
    <property type="entry name" value="SBP_BACTERIAL_3"/>
    <property type="match status" value="1"/>
</dbReference>
<comment type="subcellular location">
    <subcellularLocation>
        <location evidence="1">Cell envelope</location>
    </subcellularLocation>
</comment>
<dbReference type="SMART" id="SM00062">
    <property type="entry name" value="PBPb"/>
    <property type="match status" value="1"/>
</dbReference>
<dbReference type="GO" id="GO:0015276">
    <property type="term" value="F:ligand-gated monoatomic ion channel activity"/>
    <property type="evidence" value="ECO:0007669"/>
    <property type="project" value="InterPro"/>
</dbReference>
<dbReference type="AlphaFoldDB" id="A0A1S6U7D9"/>
<sequence length="253" mass="28039">MKKFLLFLAFAVFFMGCMDEKKEAMVADVNSSKQEVVKLGVSMDYPPFEFIDDNNNPAGFDVELMQAIAKKVGFELELNNISFDGLIPALKAGKIDAIMSAMSATEDRRKSVDFSDNYYSTENLFIRKKGSDVDQNSLVDKQIGVQLGTLQESAAKKIEGAKVVPADNVLSAIMGLKAGKIDVVLIDSSIGYGYLKQNEDLEEFYKVADGSEGFSIAFDKDKKAELIKKINSALKELKDDGTFEKIEEKYNLK</sequence>
<organism evidence="5 6">
    <name type="scientific">Campylobacter pinnipediorum subsp. caledonicus</name>
    <dbReference type="NCBI Taxonomy" id="1874362"/>
    <lineage>
        <taxon>Bacteria</taxon>
        <taxon>Pseudomonadati</taxon>
        <taxon>Campylobacterota</taxon>
        <taxon>Epsilonproteobacteria</taxon>
        <taxon>Campylobacterales</taxon>
        <taxon>Campylobacteraceae</taxon>
        <taxon>Campylobacter</taxon>
    </lineage>
</organism>
<dbReference type="InterPro" id="IPR018313">
    <property type="entry name" value="SBP_3_CS"/>
</dbReference>
<name>A0A1S6U7D9_9BACT</name>
<dbReference type="SMART" id="SM00079">
    <property type="entry name" value="PBPe"/>
    <property type="match status" value="1"/>
</dbReference>
<evidence type="ECO:0000256" key="2">
    <source>
        <dbReference type="ARBA" id="ARBA00010333"/>
    </source>
</evidence>
<evidence type="ECO:0000313" key="5">
    <source>
        <dbReference type="EMBL" id="AQW87592.1"/>
    </source>
</evidence>
<evidence type="ECO:0000256" key="4">
    <source>
        <dbReference type="RuleBase" id="RU003744"/>
    </source>
</evidence>
<gene>
    <name evidence="5" type="ORF">CPIN18021_0780</name>
</gene>